<dbReference type="GO" id="GO:0032259">
    <property type="term" value="P:methylation"/>
    <property type="evidence" value="ECO:0007669"/>
    <property type="project" value="UniProtKB-KW"/>
</dbReference>
<evidence type="ECO:0000313" key="3">
    <source>
        <dbReference type="EMBL" id="KPI40589.1"/>
    </source>
</evidence>
<reference evidence="3 4" key="1">
    <citation type="submission" date="2015-06" db="EMBL/GenBank/DDBJ databases">
        <title>Draft genome of the ant-associated black yeast Phialophora attae CBS 131958.</title>
        <authorList>
            <person name="Moreno L.F."/>
            <person name="Stielow B.J."/>
            <person name="de Hoog S."/>
            <person name="Vicente V.A."/>
            <person name="Weiss V.A."/>
            <person name="de Vries M."/>
            <person name="Cruz L.M."/>
            <person name="Souza E.M."/>
        </authorList>
    </citation>
    <scope>NUCLEOTIDE SEQUENCE [LARGE SCALE GENOMIC DNA]</scope>
    <source>
        <strain evidence="3 4">CBS 131958</strain>
    </source>
</reference>
<proteinExistence type="predicted"/>
<dbReference type="SUPFAM" id="SSF51197">
    <property type="entry name" value="Clavaminate synthase-like"/>
    <property type="match status" value="1"/>
</dbReference>
<accession>A0A0N0NMT6</accession>
<comment type="caution">
    <text evidence="3">The sequence shown here is derived from an EMBL/GenBank/DDBJ whole genome shotgun (WGS) entry which is preliminary data.</text>
</comment>
<dbReference type="RefSeq" id="XP_018000552.1">
    <property type="nucleotide sequence ID" value="XM_018147978.1"/>
</dbReference>
<feature type="region of interest" description="Disordered" evidence="1">
    <location>
        <begin position="304"/>
        <end position="332"/>
    </location>
</feature>
<evidence type="ECO:0000256" key="1">
    <source>
        <dbReference type="SAM" id="MobiDB-lite"/>
    </source>
</evidence>
<dbReference type="Pfam" id="PF13621">
    <property type="entry name" value="Cupin_8"/>
    <property type="match status" value="1"/>
</dbReference>
<protein>
    <submittedName>
        <fullName evidence="3">Lysine-specific demethylase 8</fullName>
    </submittedName>
</protein>
<feature type="domain" description="JmjC" evidence="2">
    <location>
        <begin position="316"/>
        <end position="472"/>
    </location>
</feature>
<dbReference type="VEuPathDB" id="FungiDB:AB675_7598"/>
<evidence type="ECO:0000259" key="2">
    <source>
        <dbReference type="PROSITE" id="PS51184"/>
    </source>
</evidence>
<dbReference type="Gene3D" id="2.60.120.650">
    <property type="entry name" value="Cupin"/>
    <property type="match status" value="1"/>
</dbReference>
<gene>
    <name evidence="3" type="ORF">AB675_7598</name>
</gene>
<dbReference type="InterPro" id="IPR003347">
    <property type="entry name" value="JmjC_dom"/>
</dbReference>
<dbReference type="InterPro" id="IPR041667">
    <property type="entry name" value="Cupin_8"/>
</dbReference>
<feature type="compositionally biased region" description="Polar residues" evidence="1">
    <location>
        <begin position="307"/>
        <end position="317"/>
    </location>
</feature>
<dbReference type="EMBL" id="LFJN01000012">
    <property type="protein sequence ID" value="KPI40589.1"/>
    <property type="molecule type" value="Genomic_DNA"/>
</dbReference>
<name>A0A0N0NMT6_9EURO</name>
<dbReference type="SMART" id="SM00558">
    <property type="entry name" value="JmjC"/>
    <property type="match status" value="1"/>
</dbReference>
<dbReference type="PANTHER" id="PTHR12461">
    <property type="entry name" value="HYPOXIA-INDUCIBLE FACTOR 1 ALPHA INHIBITOR-RELATED"/>
    <property type="match status" value="1"/>
</dbReference>
<keyword evidence="3" id="KW-0808">Transferase</keyword>
<dbReference type="GeneID" id="28739858"/>
<keyword evidence="4" id="KW-1185">Reference proteome</keyword>
<dbReference type="PANTHER" id="PTHR12461:SF101">
    <property type="entry name" value="TRNA WYBUTOSINE-SYNTHESIZING PROTEIN 4"/>
    <property type="match status" value="1"/>
</dbReference>
<dbReference type="STRING" id="1664694.A0A0N0NMT6"/>
<evidence type="ECO:0000313" key="4">
    <source>
        <dbReference type="Proteomes" id="UP000038010"/>
    </source>
</evidence>
<organism evidence="3 4">
    <name type="scientific">Cyphellophora attinorum</name>
    <dbReference type="NCBI Taxonomy" id="1664694"/>
    <lineage>
        <taxon>Eukaryota</taxon>
        <taxon>Fungi</taxon>
        <taxon>Dikarya</taxon>
        <taxon>Ascomycota</taxon>
        <taxon>Pezizomycotina</taxon>
        <taxon>Eurotiomycetes</taxon>
        <taxon>Chaetothyriomycetidae</taxon>
        <taxon>Chaetothyriales</taxon>
        <taxon>Cyphellophoraceae</taxon>
        <taxon>Cyphellophora</taxon>
    </lineage>
</organism>
<dbReference type="GO" id="GO:0008168">
    <property type="term" value="F:methyltransferase activity"/>
    <property type="evidence" value="ECO:0007669"/>
    <property type="project" value="UniProtKB-KW"/>
</dbReference>
<dbReference type="OrthoDB" id="47172at2759"/>
<sequence length="472" mass="53525">MKRTRNDNDEADLAAFLDNSLEEVAEHDADDPIHDCEGVELGSLEAKTDEYFDLADKKIRVFPFSEVKPCWFRLYTDTSIIKAVRVIEARENAIEDAKKSSSWLQDAVGLLDMALITAGGLRREEFISRIFLQLESYVDNAERKKHKRFRHEPASEVLRRATLPELVTSVPKIKHSVTEMRVPTLEMFSKWLQTSRKPVKLLNTLDSWSALTDWKQTSYWMNHTLGGRRLVPIETGRSYTDSGWGQKIITFGDFLYSYIFTTPEARTDTGYLAQHDLFRQLPSLEAALLIPDYCYMDAPKSEPDTPLSVSSKQSLSAKTEDGTSESEPGGQLINDEHEIHRNIWFGPAWTITPLHHDPYHNILCQVVGTKYVRLYSPHDSGSLQSMSATETAPHEAMGGSGTTTIDMSNTSKIDVAAMELSPDEDWDAVYPGISKVPYWECILEPGDALYLPVGWWHYVRSCSVGISVSFWW</sequence>
<dbReference type="AlphaFoldDB" id="A0A0N0NMT6"/>
<dbReference type="PROSITE" id="PS51184">
    <property type="entry name" value="JMJC"/>
    <property type="match status" value="1"/>
</dbReference>
<keyword evidence="3" id="KW-0489">Methyltransferase</keyword>
<dbReference type="Proteomes" id="UP000038010">
    <property type="component" value="Unassembled WGS sequence"/>
</dbReference>